<proteinExistence type="predicted"/>
<reference evidence="1 2" key="1">
    <citation type="submission" date="2023-07" db="EMBL/GenBank/DDBJ databases">
        <title>Sorghum-associated microbial communities from plants grown in Nebraska, USA.</title>
        <authorList>
            <person name="Schachtman D."/>
        </authorList>
    </citation>
    <scope>NUCLEOTIDE SEQUENCE [LARGE SCALE GENOMIC DNA]</scope>
    <source>
        <strain evidence="1 2">2980</strain>
    </source>
</reference>
<evidence type="ECO:0000313" key="1">
    <source>
        <dbReference type="EMBL" id="MDR6868727.1"/>
    </source>
</evidence>
<protein>
    <submittedName>
        <fullName evidence="1">Uncharacterized protein</fullName>
    </submittedName>
</protein>
<dbReference type="EMBL" id="JAVDUM010000017">
    <property type="protein sequence ID" value="MDR6868727.1"/>
    <property type="molecule type" value="Genomic_DNA"/>
</dbReference>
<comment type="caution">
    <text evidence="1">The sequence shown here is derived from an EMBL/GenBank/DDBJ whole genome shotgun (WGS) entry which is preliminary data.</text>
</comment>
<organism evidence="1 2">
    <name type="scientific">Microbacterium resistens</name>
    <dbReference type="NCBI Taxonomy" id="156977"/>
    <lineage>
        <taxon>Bacteria</taxon>
        <taxon>Bacillati</taxon>
        <taxon>Actinomycetota</taxon>
        <taxon>Actinomycetes</taxon>
        <taxon>Micrococcales</taxon>
        <taxon>Microbacteriaceae</taxon>
        <taxon>Microbacterium</taxon>
    </lineage>
</organism>
<dbReference type="Proteomes" id="UP001259347">
    <property type="component" value="Unassembled WGS sequence"/>
</dbReference>
<keyword evidence="2" id="KW-1185">Reference proteome</keyword>
<accession>A0ABU1SGQ0</accession>
<evidence type="ECO:0000313" key="2">
    <source>
        <dbReference type="Proteomes" id="UP001259347"/>
    </source>
</evidence>
<dbReference type="RefSeq" id="WP_310022836.1">
    <property type="nucleotide sequence ID" value="NZ_JAVDUM010000017.1"/>
</dbReference>
<name>A0ABU1SGQ0_9MICO</name>
<sequence>MALPTDYVASDPRSLSAAVNAANAGINTAIEGTGWRDLTGSLINGWTAAVFKLRKSGSQVDVVVQDLSGVAATNDTIINLGSAFGVDIPSGPFFPIMTFIGNAVAAAPLRVTSTGQLSSTGRVASLRAVTSWPVNTVKPTSLPGVAA</sequence>
<gene>
    <name evidence="1" type="ORF">J2Y69_003351</name>
</gene>